<evidence type="ECO:0000313" key="10">
    <source>
        <dbReference type="Proteomes" id="UP000678513"/>
    </source>
</evidence>
<dbReference type="Proteomes" id="UP000678513">
    <property type="component" value="Chromosome"/>
</dbReference>
<dbReference type="InterPro" id="IPR009619">
    <property type="entry name" value="CrgA"/>
</dbReference>
<proteinExistence type="inferred from homology"/>
<dbReference type="EMBL" id="CP072384">
    <property type="protein sequence ID" value="QUC07786.1"/>
    <property type="molecule type" value="Genomic_DNA"/>
</dbReference>
<feature type="region of interest" description="Disordered" evidence="8">
    <location>
        <begin position="1"/>
        <end position="35"/>
    </location>
</feature>
<protein>
    <recommendedName>
        <fullName evidence="7">Cell division protein CrgA</fullName>
    </recommendedName>
</protein>
<evidence type="ECO:0000256" key="8">
    <source>
        <dbReference type="SAM" id="MobiDB-lite"/>
    </source>
</evidence>
<evidence type="ECO:0000256" key="7">
    <source>
        <dbReference type="HAMAP-Rule" id="MF_00631"/>
    </source>
</evidence>
<keyword evidence="10" id="KW-1185">Reference proteome</keyword>
<feature type="compositionally biased region" description="Basic and acidic residues" evidence="8">
    <location>
        <begin position="1"/>
        <end position="25"/>
    </location>
</feature>
<keyword evidence="4 7" id="KW-1133">Transmembrane helix</keyword>
<keyword evidence="1 7" id="KW-1003">Cell membrane</keyword>
<comment type="subcellular location">
    <subcellularLocation>
        <location evidence="7">Cell membrane</location>
        <topology evidence="7">Multi-pass membrane protein</topology>
    </subcellularLocation>
</comment>
<dbReference type="GO" id="GO:0051301">
    <property type="term" value="P:cell division"/>
    <property type="evidence" value="ECO:0007669"/>
    <property type="project" value="UniProtKB-KW"/>
</dbReference>
<keyword evidence="6 7" id="KW-0131">Cell cycle</keyword>
<evidence type="ECO:0000256" key="3">
    <source>
        <dbReference type="ARBA" id="ARBA00022692"/>
    </source>
</evidence>
<accession>A0ABX7Y416</accession>
<keyword evidence="2 7" id="KW-0132">Cell division</keyword>
<dbReference type="Pfam" id="PF06781">
    <property type="entry name" value="CrgA"/>
    <property type="match status" value="1"/>
</dbReference>
<gene>
    <name evidence="7" type="primary">crgA</name>
    <name evidence="9" type="ORF">J5A65_12815</name>
</gene>
<feature type="transmembrane region" description="Helical" evidence="7">
    <location>
        <begin position="78"/>
        <end position="97"/>
    </location>
</feature>
<sequence>MPESKVRKEAKSKTRKEQAEELAKTRKERKERKRIAGGTERRWVPWLFCTVGLLGVMWMVTWNLAGTYIGFMRSLGEWNILIALGLIISSFMLATFWK</sequence>
<name>A0ABX7Y416_9ACTN</name>
<comment type="function">
    <text evidence="7">Involved in cell division.</text>
</comment>
<reference evidence="9 10" key="1">
    <citation type="submission" date="2021-03" db="EMBL/GenBank/DDBJ databases">
        <title>Human Oral Microbial Genomes.</title>
        <authorList>
            <person name="Johnston C.D."/>
            <person name="Chen T."/>
            <person name="Dewhirst F.E."/>
        </authorList>
    </citation>
    <scope>NUCLEOTIDE SEQUENCE [LARGE SCALE GENOMIC DNA]</scope>
    <source>
        <strain evidence="9 10">DSMZ 100122</strain>
    </source>
</reference>
<keyword evidence="5 7" id="KW-0472">Membrane</keyword>
<evidence type="ECO:0000256" key="4">
    <source>
        <dbReference type="ARBA" id="ARBA00022989"/>
    </source>
</evidence>
<organism evidence="9 10">
    <name type="scientific">Arachnia rubra</name>
    <dbReference type="NCBI Taxonomy" id="1547448"/>
    <lineage>
        <taxon>Bacteria</taxon>
        <taxon>Bacillati</taxon>
        <taxon>Actinomycetota</taxon>
        <taxon>Actinomycetes</taxon>
        <taxon>Propionibacteriales</taxon>
        <taxon>Propionibacteriaceae</taxon>
        <taxon>Arachnia</taxon>
    </lineage>
</organism>
<feature type="transmembrane region" description="Helical" evidence="7">
    <location>
        <begin position="43"/>
        <end position="66"/>
    </location>
</feature>
<dbReference type="HAMAP" id="MF_00631">
    <property type="entry name" value="CrgA"/>
    <property type="match status" value="1"/>
</dbReference>
<feature type="compositionally biased region" description="Basic residues" evidence="8">
    <location>
        <begin position="26"/>
        <end position="35"/>
    </location>
</feature>
<comment type="similarity">
    <text evidence="7">Belongs to the CrgA family.</text>
</comment>
<evidence type="ECO:0000256" key="5">
    <source>
        <dbReference type="ARBA" id="ARBA00023136"/>
    </source>
</evidence>
<keyword evidence="3 7" id="KW-0812">Transmembrane</keyword>
<evidence type="ECO:0000313" key="9">
    <source>
        <dbReference type="EMBL" id="QUC07786.1"/>
    </source>
</evidence>
<evidence type="ECO:0000256" key="1">
    <source>
        <dbReference type="ARBA" id="ARBA00022475"/>
    </source>
</evidence>
<evidence type="ECO:0000256" key="2">
    <source>
        <dbReference type="ARBA" id="ARBA00022618"/>
    </source>
</evidence>
<dbReference type="RefSeq" id="WP_212322681.1">
    <property type="nucleotide sequence ID" value="NZ_AP024463.1"/>
</dbReference>
<evidence type="ECO:0000256" key="6">
    <source>
        <dbReference type="ARBA" id="ARBA00023306"/>
    </source>
</evidence>